<evidence type="ECO:0000256" key="1">
    <source>
        <dbReference type="SAM" id="Phobius"/>
    </source>
</evidence>
<dbReference type="Proteomes" id="UP001642540">
    <property type="component" value="Unassembled WGS sequence"/>
</dbReference>
<protein>
    <recommendedName>
        <fullName evidence="4">Meckelin</fullName>
    </recommendedName>
</protein>
<dbReference type="EMBL" id="CAXLJM020000065">
    <property type="protein sequence ID" value="CAL8121312.1"/>
    <property type="molecule type" value="Genomic_DNA"/>
</dbReference>
<accession>A0ABP1RAU3</accession>
<name>A0ABP1RAU3_9HEXA</name>
<keyword evidence="1" id="KW-0472">Membrane</keyword>
<keyword evidence="3" id="KW-1185">Reference proteome</keyword>
<comment type="caution">
    <text evidence="2">The sequence shown here is derived from an EMBL/GenBank/DDBJ whole genome shotgun (WGS) entry which is preliminary data.</text>
</comment>
<evidence type="ECO:0008006" key="4">
    <source>
        <dbReference type="Google" id="ProtNLM"/>
    </source>
</evidence>
<evidence type="ECO:0000313" key="3">
    <source>
        <dbReference type="Proteomes" id="UP001642540"/>
    </source>
</evidence>
<gene>
    <name evidence="2" type="ORF">ODALV1_LOCUS19323</name>
</gene>
<feature type="transmembrane region" description="Helical" evidence="1">
    <location>
        <begin position="404"/>
        <end position="420"/>
    </location>
</feature>
<keyword evidence="1" id="KW-1133">Transmembrane helix</keyword>
<sequence>MILLSLISSIASSNFPITFDTNCFVRIVYEGNLNYTLPTPTKISLPLETNAAFDFTLSYMIQDVSNFSFAFDVEDIYLNDQITISDGYFPFFSKYSRTCDLFILLTDTFNSTTTAIQKSGYGNSEFATFLVVVECCNGCLDSNIIAGFLSDFMSLEKVSFNAIYSSLAFITLPDFDKKSQTIGMAKAYAYCYYCPKALHKIHMKFDLMSLPLAEVHSDCQKLNNNGWNRKAFLLANAPATSYDGLLTNIDQKIENGRISLARHLNESYIAEYILFRMTSDQINITIDPNIRQYMADDEPDTHWHFSIKFIDTGLPNFRNDIAATRGSYILTRQEKANLIYCMETSELVKIRWDIYLRVYDLQSWICILSILLAYSFIYKSVSQGFDLAWIFIDIEFLRRHARKILAPYIIGAMFIHWAYVSGMSTDFIDFDFPVYFRELFDKGYRVYDNEMSHGAYDWDQIKDLFPESIRRFFQTNSGFSDLGKILYTGTGYYLSDDLHNSVKTMATKKLLLMDGAQNSYYFPSLFMTLAAFKRAVVEEEFVCGIVH</sequence>
<organism evidence="2 3">
    <name type="scientific">Orchesella dallaii</name>
    <dbReference type="NCBI Taxonomy" id="48710"/>
    <lineage>
        <taxon>Eukaryota</taxon>
        <taxon>Metazoa</taxon>
        <taxon>Ecdysozoa</taxon>
        <taxon>Arthropoda</taxon>
        <taxon>Hexapoda</taxon>
        <taxon>Collembola</taxon>
        <taxon>Entomobryomorpha</taxon>
        <taxon>Entomobryoidea</taxon>
        <taxon>Orchesellidae</taxon>
        <taxon>Orchesellinae</taxon>
        <taxon>Orchesella</taxon>
    </lineage>
</organism>
<reference evidence="2 3" key="1">
    <citation type="submission" date="2024-08" db="EMBL/GenBank/DDBJ databases">
        <authorList>
            <person name="Cucini C."/>
            <person name="Frati F."/>
        </authorList>
    </citation>
    <scope>NUCLEOTIDE SEQUENCE [LARGE SCALE GENOMIC DNA]</scope>
</reference>
<proteinExistence type="predicted"/>
<feature type="transmembrane region" description="Helical" evidence="1">
    <location>
        <begin position="361"/>
        <end position="378"/>
    </location>
</feature>
<keyword evidence="1" id="KW-0812">Transmembrane</keyword>
<evidence type="ECO:0000313" key="2">
    <source>
        <dbReference type="EMBL" id="CAL8121312.1"/>
    </source>
</evidence>